<feature type="domain" description="Periplasmic copper-binding protein NosD beta helix" evidence="1">
    <location>
        <begin position="349"/>
        <end position="507"/>
    </location>
</feature>
<dbReference type="EMBL" id="CP045429">
    <property type="protein sequence ID" value="QPB83480.1"/>
    <property type="molecule type" value="Genomic_DNA"/>
</dbReference>
<name>A0A5S3V5H6_9GAMM</name>
<dbReference type="AlphaFoldDB" id="A0A5S3V5H6"/>
<dbReference type="Gene3D" id="2.160.20.10">
    <property type="entry name" value="Single-stranded right-handed beta-helix, Pectin lyase-like"/>
    <property type="match status" value="1"/>
</dbReference>
<dbReference type="InterPro" id="IPR006626">
    <property type="entry name" value="PbH1"/>
</dbReference>
<accession>A0A5S3V5H6</accession>
<evidence type="ECO:0000313" key="3">
    <source>
        <dbReference type="EMBL" id="QPB83480.1"/>
    </source>
</evidence>
<dbReference type="SUPFAM" id="SSF51126">
    <property type="entry name" value="Pectin lyase-like"/>
    <property type="match status" value="2"/>
</dbReference>
<dbReference type="InterPro" id="IPR039448">
    <property type="entry name" value="Beta_helix"/>
</dbReference>
<evidence type="ECO:0000313" key="4">
    <source>
        <dbReference type="Proteomes" id="UP000305729"/>
    </source>
</evidence>
<dbReference type="Pfam" id="PF13229">
    <property type="entry name" value="Beta_helix"/>
    <property type="match status" value="1"/>
</dbReference>
<dbReference type="Pfam" id="PF05048">
    <property type="entry name" value="NosD"/>
    <property type="match status" value="1"/>
</dbReference>
<evidence type="ECO:0000259" key="1">
    <source>
        <dbReference type="Pfam" id="PF05048"/>
    </source>
</evidence>
<protein>
    <submittedName>
        <fullName evidence="3">Uncharacterized protein</fullName>
    </submittedName>
</protein>
<dbReference type="InterPro" id="IPR007742">
    <property type="entry name" value="NosD_dom"/>
</dbReference>
<dbReference type="SMART" id="SM00710">
    <property type="entry name" value="PbH1"/>
    <property type="match status" value="9"/>
</dbReference>
<dbReference type="Proteomes" id="UP000305729">
    <property type="component" value="Chromosome 1"/>
</dbReference>
<dbReference type="InterPro" id="IPR012334">
    <property type="entry name" value="Pectin_lyas_fold"/>
</dbReference>
<sequence length="507" mass="55767">MQLVQQTVTRIIMKLFNYVLATGLCFTASTYGQTINLQDYGAIPNDNIDDTQAINQALTDLGVLAESFKNQGIFDSRATLYFPSGVYDYNYIDAQSGQPQPLPVPNNSTLRLEADTKLKFKHYSYMLLEKDSMHIRIIGGIFDASDAASSGAAANGGGFLFENGHNIEIDGVTVQHTGGIGIEFNNVANSVVKNAKLNNNAYYGGQDKLGKNNQWLNSQFNFNGLDNHFKGRGLTIWGGNSLVAGNEFIGNSEYGIRIYASCVDQDNCELSRNANILIKDNYIARNWLQDIYLYAQDDLLSDVFITNNVVDFHYNMGKSDDPIKVHSDPANHPKVPVTIAGRKITFTGNKITNIGNDPEYRAIHVVNAHQVIIKDNEITQFQRGISFGMNTTLGSTVNGDHLIEGNRFNGVRTLIHRNDIGAVTNATFRNNTVISLEGSSLYAGIEFSISNGFLLDNNTFDGFYKGIIVNAGTDAVISRNKTVNSLLTGFQAYGNTPNVLLHNNSFN</sequence>
<reference evidence="3 4" key="1">
    <citation type="submission" date="2019-10" db="EMBL/GenBank/DDBJ databases">
        <title>Pseudoalteromonas rubra S4059.</title>
        <authorList>
            <person name="Paulsen S."/>
            <person name="Wang X."/>
        </authorList>
    </citation>
    <scope>NUCLEOTIDE SEQUENCE [LARGE SCALE GENOMIC DNA]</scope>
    <source>
        <strain evidence="3 4">S4059</strain>
    </source>
</reference>
<gene>
    <name evidence="3" type="ORF">CWC22_010970</name>
</gene>
<proteinExistence type="predicted"/>
<evidence type="ECO:0000259" key="2">
    <source>
        <dbReference type="Pfam" id="PF13229"/>
    </source>
</evidence>
<feature type="domain" description="Right handed beta helix" evidence="2">
    <location>
        <begin position="158"/>
        <end position="314"/>
    </location>
</feature>
<organism evidence="3 4">
    <name type="scientific">Pseudoalteromonas rubra</name>
    <dbReference type="NCBI Taxonomy" id="43658"/>
    <lineage>
        <taxon>Bacteria</taxon>
        <taxon>Pseudomonadati</taxon>
        <taxon>Pseudomonadota</taxon>
        <taxon>Gammaproteobacteria</taxon>
        <taxon>Alteromonadales</taxon>
        <taxon>Pseudoalteromonadaceae</taxon>
        <taxon>Pseudoalteromonas</taxon>
    </lineage>
</organism>
<dbReference type="InterPro" id="IPR011050">
    <property type="entry name" value="Pectin_lyase_fold/virulence"/>
</dbReference>